<keyword evidence="1" id="KW-0472">Membrane</keyword>
<evidence type="ECO:0000259" key="2">
    <source>
        <dbReference type="Pfam" id="PF13200"/>
    </source>
</evidence>
<dbReference type="PANTHER" id="PTHR43405:SF1">
    <property type="entry name" value="GLYCOSYL HYDROLASE DIGH"/>
    <property type="match status" value="1"/>
</dbReference>
<name>A0A2H0N6E5_9BACT</name>
<sequence length="395" mass="45567">MVEVQKEKNQKEVRNTQTNWFYLSIFACAAIAFGIGIVWSWNETLVYENTTATISYTYPAKLTFPVFRRSKIERIPFGEAKGLYLTAYSAGSTKKLDSIIDLIDRTELNAVVIDVKDYSGLVLYDSDVDLVNELDLEDNRLRDVKAIVDRLHSHNIYVIARQTVFQDPILAEKKPEWAMKSKSGGLWRDYKGLAWVDPAKEEIWNYNIQIAHEVASFGFDEINFDYVRFPTDGNMSQIAYTNGDEPFYSVMRNFYTYLDDRLKNDSVFTSLDFFGFVMERHDGMSIGQRLEDAVDKVDYISPMMYPSHYPRGHLRLDNPSDFPAIVIENGMQKGAPYFEGKRAQVRPWIQAFNLGAVYDAEKIRAQIDMVEKYTDAGWLLWNASNRYSADGLKEK</sequence>
<dbReference type="SUPFAM" id="SSF51445">
    <property type="entry name" value="(Trans)glycosidases"/>
    <property type="match status" value="1"/>
</dbReference>
<keyword evidence="1" id="KW-1133">Transmembrane helix</keyword>
<dbReference type="InterPro" id="IPR025275">
    <property type="entry name" value="DUF4015"/>
</dbReference>
<dbReference type="Pfam" id="PF13200">
    <property type="entry name" value="DUF4015"/>
    <property type="match status" value="1"/>
</dbReference>
<feature type="domain" description="DUF4015" evidence="2">
    <location>
        <begin position="82"/>
        <end position="387"/>
    </location>
</feature>
<evidence type="ECO:0000256" key="1">
    <source>
        <dbReference type="SAM" id="Phobius"/>
    </source>
</evidence>
<dbReference type="Proteomes" id="UP000229600">
    <property type="component" value="Unassembled WGS sequence"/>
</dbReference>
<dbReference type="EMBL" id="PCWN01000010">
    <property type="protein sequence ID" value="PIR03685.1"/>
    <property type="molecule type" value="Genomic_DNA"/>
</dbReference>
<accession>A0A2H0N6E5</accession>
<dbReference type="Gene3D" id="3.20.20.80">
    <property type="entry name" value="Glycosidases"/>
    <property type="match status" value="1"/>
</dbReference>
<dbReference type="InterPro" id="IPR017853">
    <property type="entry name" value="GH"/>
</dbReference>
<feature type="transmembrane region" description="Helical" evidence="1">
    <location>
        <begin position="20"/>
        <end position="41"/>
    </location>
</feature>
<proteinExistence type="predicted"/>
<dbReference type="PROSITE" id="PS51257">
    <property type="entry name" value="PROKAR_LIPOPROTEIN"/>
    <property type="match status" value="1"/>
</dbReference>
<organism evidence="3 4">
    <name type="scientific">Candidatus Magasanikbacteria bacterium CG11_big_fil_rev_8_21_14_0_20_39_34</name>
    <dbReference type="NCBI Taxonomy" id="1974653"/>
    <lineage>
        <taxon>Bacteria</taxon>
        <taxon>Candidatus Magasanikiibacteriota</taxon>
    </lineage>
</organism>
<gene>
    <name evidence="3" type="ORF">COV59_04825</name>
</gene>
<comment type="caution">
    <text evidence="3">The sequence shown here is derived from an EMBL/GenBank/DDBJ whole genome shotgun (WGS) entry which is preliminary data.</text>
</comment>
<evidence type="ECO:0000313" key="3">
    <source>
        <dbReference type="EMBL" id="PIR03685.1"/>
    </source>
</evidence>
<keyword evidence="1" id="KW-0812">Transmembrane</keyword>
<evidence type="ECO:0000313" key="4">
    <source>
        <dbReference type="Proteomes" id="UP000229600"/>
    </source>
</evidence>
<dbReference type="InterPro" id="IPR052177">
    <property type="entry name" value="Divisome_Glycosyl_Hydrolase"/>
</dbReference>
<dbReference type="AlphaFoldDB" id="A0A2H0N6E5"/>
<protein>
    <submittedName>
        <fullName evidence="3">Sugar fermentation stimulation protein</fullName>
    </submittedName>
</protein>
<reference evidence="3 4" key="1">
    <citation type="submission" date="2017-09" db="EMBL/GenBank/DDBJ databases">
        <title>Depth-based differentiation of microbial function through sediment-hosted aquifers and enrichment of novel symbionts in the deep terrestrial subsurface.</title>
        <authorList>
            <person name="Probst A.J."/>
            <person name="Ladd B."/>
            <person name="Jarett J.K."/>
            <person name="Geller-Mcgrath D.E."/>
            <person name="Sieber C.M."/>
            <person name="Emerson J.B."/>
            <person name="Anantharaman K."/>
            <person name="Thomas B.C."/>
            <person name="Malmstrom R."/>
            <person name="Stieglmeier M."/>
            <person name="Klingl A."/>
            <person name="Woyke T."/>
            <person name="Ryan C.M."/>
            <person name="Banfield J.F."/>
        </authorList>
    </citation>
    <scope>NUCLEOTIDE SEQUENCE [LARGE SCALE GENOMIC DNA]</scope>
    <source>
        <strain evidence="3">CG11_big_fil_rev_8_21_14_0_20_39_34</strain>
    </source>
</reference>
<dbReference type="PANTHER" id="PTHR43405">
    <property type="entry name" value="GLYCOSYL HYDROLASE DIGH"/>
    <property type="match status" value="1"/>
</dbReference>